<accession>A0ABY1KXI3</accession>
<comment type="caution">
    <text evidence="2">The sequence shown here is derived from an EMBL/GenBank/DDBJ whole genome shotgun (WGS) entry which is preliminary data.</text>
</comment>
<reference evidence="2 3" key="1">
    <citation type="submission" date="2017-01" db="EMBL/GenBank/DDBJ databases">
        <authorList>
            <person name="Varghese N."/>
            <person name="Submissions S."/>
        </authorList>
    </citation>
    <scope>NUCLEOTIDE SEQUENCE [LARGE SCALE GENOMIC DNA]</scope>
    <source>
        <strain evidence="2 3">DSM 22782</strain>
    </source>
</reference>
<sequence length="391" mass="44680">MRVLFCHDGPLKKDENNSYYGTAHNDETFKRYYNIANELTIAIRVNEISEDAANNKLSKITVSPLEVIRISDLSSLKGALFRKSEVKRKIKKAVKNSDYIVVRLPSLIGYLSFDEAKKQNKPCLVELVACPWDAFWNHSLIGKGVAPFMYYSTKKRVKKASHVIYVTNEFLQRRYPTKGINVNCSNVSLKRIDDSILEKRLDKITEMQNEQKIIIGTTAAVNVKYKGQQDIIQALGKLKSQGITNFEYQLIGGGDQSYLKAIAKRFDVEEQVIFLGPLSHSEVFDWLDRIDIYAQPSKQEGLPRALIEAMSRGLPAIGAKTAGIPELIDSKHIFSNTKNNIDEIISMLLSFEKKTLIEEAIKNFNEAKNYQKEIIETRRKEFFSKFRDSDY</sequence>
<dbReference type="Gene3D" id="3.40.50.2000">
    <property type="entry name" value="Glycogen Phosphorylase B"/>
    <property type="match status" value="2"/>
</dbReference>
<gene>
    <name evidence="2" type="ORF">SAMN05421758_106213</name>
</gene>
<organism evidence="2 3">
    <name type="scientific">Salimicrobium salexigens</name>
    <dbReference type="NCBI Taxonomy" id="908941"/>
    <lineage>
        <taxon>Bacteria</taxon>
        <taxon>Bacillati</taxon>
        <taxon>Bacillota</taxon>
        <taxon>Bacilli</taxon>
        <taxon>Bacillales</taxon>
        <taxon>Bacillaceae</taxon>
        <taxon>Salimicrobium</taxon>
    </lineage>
</organism>
<dbReference type="Pfam" id="PF00534">
    <property type="entry name" value="Glycos_transf_1"/>
    <property type="match status" value="1"/>
</dbReference>
<keyword evidence="3" id="KW-1185">Reference proteome</keyword>
<dbReference type="EMBL" id="FTOK01000006">
    <property type="protein sequence ID" value="SIS82813.1"/>
    <property type="molecule type" value="Genomic_DNA"/>
</dbReference>
<dbReference type="PANTHER" id="PTHR12526">
    <property type="entry name" value="GLYCOSYLTRANSFERASE"/>
    <property type="match status" value="1"/>
</dbReference>
<feature type="domain" description="Glycosyl transferase family 1" evidence="1">
    <location>
        <begin position="220"/>
        <end position="355"/>
    </location>
</feature>
<dbReference type="CDD" id="cd03801">
    <property type="entry name" value="GT4_PimA-like"/>
    <property type="match status" value="1"/>
</dbReference>
<evidence type="ECO:0000313" key="2">
    <source>
        <dbReference type="EMBL" id="SIS82813.1"/>
    </source>
</evidence>
<dbReference type="SUPFAM" id="SSF53756">
    <property type="entry name" value="UDP-Glycosyltransferase/glycogen phosphorylase"/>
    <property type="match status" value="1"/>
</dbReference>
<dbReference type="RefSeq" id="WP_076571751.1">
    <property type="nucleotide sequence ID" value="NZ_FTOK01000006.1"/>
</dbReference>
<dbReference type="InterPro" id="IPR001296">
    <property type="entry name" value="Glyco_trans_1"/>
</dbReference>
<evidence type="ECO:0000313" key="3">
    <source>
        <dbReference type="Proteomes" id="UP000199777"/>
    </source>
</evidence>
<protein>
    <submittedName>
        <fullName evidence="2">Glycosyltransferase involved in cell wall bisynthesis</fullName>
    </submittedName>
</protein>
<proteinExistence type="predicted"/>
<evidence type="ECO:0000259" key="1">
    <source>
        <dbReference type="Pfam" id="PF00534"/>
    </source>
</evidence>
<name>A0ABY1KXI3_9BACI</name>
<dbReference type="Proteomes" id="UP000199777">
    <property type="component" value="Unassembled WGS sequence"/>
</dbReference>